<reference evidence="6 7" key="1">
    <citation type="submission" date="2020-07" db="EMBL/GenBank/DDBJ databases">
        <title>Sequencing the genomes of 1000 actinobacteria strains.</title>
        <authorList>
            <person name="Klenk H.-P."/>
        </authorList>
    </citation>
    <scope>NUCLEOTIDE SEQUENCE [LARGE SCALE GENOMIC DNA]</scope>
    <source>
        <strain evidence="6 7">CXB654</strain>
    </source>
</reference>
<accession>A0A852TZW7</accession>
<keyword evidence="7" id="KW-1185">Reference proteome</keyword>
<dbReference type="AlphaFoldDB" id="A0A852TZW7"/>
<name>A0A852TZW7_9ACTN</name>
<evidence type="ECO:0000256" key="2">
    <source>
        <dbReference type="ARBA" id="ARBA00022741"/>
    </source>
</evidence>
<gene>
    <name evidence="6" type="ORF">HDA32_003433</name>
</gene>
<evidence type="ECO:0000256" key="5">
    <source>
        <dbReference type="SAM" id="MobiDB-lite"/>
    </source>
</evidence>
<dbReference type="InterPro" id="IPR014729">
    <property type="entry name" value="Rossmann-like_a/b/a_fold"/>
</dbReference>
<dbReference type="PANTHER" id="PTHR43311">
    <property type="entry name" value="GLUTAMATE--TRNA LIGASE"/>
    <property type="match status" value="1"/>
</dbReference>
<dbReference type="EMBL" id="JACCCC010000001">
    <property type="protein sequence ID" value="NYE48313.1"/>
    <property type="molecule type" value="Genomic_DNA"/>
</dbReference>
<comment type="caution">
    <text evidence="6">The sequence shown here is derived from an EMBL/GenBank/DDBJ whole genome shotgun (WGS) entry which is preliminary data.</text>
</comment>
<organism evidence="6 7">
    <name type="scientific">Spinactinospora alkalitolerans</name>
    <dbReference type="NCBI Taxonomy" id="687207"/>
    <lineage>
        <taxon>Bacteria</taxon>
        <taxon>Bacillati</taxon>
        <taxon>Actinomycetota</taxon>
        <taxon>Actinomycetes</taxon>
        <taxon>Streptosporangiales</taxon>
        <taxon>Nocardiopsidaceae</taxon>
        <taxon>Spinactinospora</taxon>
    </lineage>
</organism>
<sequence>MTVRIWLDHPAIIALRLTGIRTRLGISPNNASFRVGVLRTHLLAALFAHAAADHLGVHALIRVRWDDTDPARSRNEYRAGLLEEIRGVARIPVVDDGPAFRQSQRGHQYRQALQSLSEQGVVAHRGGVPCLDVAAVDRLIASHGQDPESLTYSIMVNTTAALTPTQKWVPLVRSDGRALWHLASVVDDIEQRNTLVVRGTDKANATAVHVRLHWALTGGGPPPAHVFVPRLLEEDLDAFRITALLDRKIRPSALRWFLTEQYLRPDQVPPETFTDLVLRFRPVLPTNKDSRFDLRRLSALDRKISAVVTSETAVRELRDSGAPAPQRVVDWVAACYQRPLAAQIRLCQALTRTEIEHGSPPDHVEEALRWLDGWKSGAVGVPPLPGVRWVLTGRMDGPDAGGLLAILPRTLILNRIAAARQAVSLARAARRRSSVRSRPSSSNDSNSGSPTVRPVTATRTGA</sequence>
<dbReference type="PANTHER" id="PTHR43311:SF2">
    <property type="entry name" value="GLUTAMATE--TRNA LIGASE, MITOCHONDRIAL-RELATED"/>
    <property type="match status" value="1"/>
</dbReference>
<evidence type="ECO:0000256" key="3">
    <source>
        <dbReference type="ARBA" id="ARBA00022840"/>
    </source>
</evidence>
<dbReference type="Gene3D" id="3.40.50.620">
    <property type="entry name" value="HUPs"/>
    <property type="match status" value="2"/>
</dbReference>
<keyword evidence="3" id="KW-0067">ATP-binding</keyword>
<evidence type="ECO:0000313" key="7">
    <source>
        <dbReference type="Proteomes" id="UP000589036"/>
    </source>
</evidence>
<evidence type="ECO:0008006" key="8">
    <source>
        <dbReference type="Google" id="ProtNLM"/>
    </source>
</evidence>
<keyword evidence="2" id="KW-0547">Nucleotide-binding</keyword>
<dbReference type="GO" id="GO:0006424">
    <property type="term" value="P:glutamyl-tRNA aminoacylation"/>
    <property type="evidence" value="ECO:0007669"/>
    <property type="project" value="TreeGrafter"/>
</dbReference>
<evidence type="ECO:0000256" key="1">
    <source>
        <dbReference type="ARBA" id="ARBA00022598"/>
    </source>
</evidence>
<evidence type="ECO:0000256" key="4">
    <source>
        <dbReference type="ARBA" id="ARBA00023146"/>
    </source>
</evidence>
<dbReference type="GO" id="GO:0005524">
    <property type="term" value="F:ATP binding"/>
    <property type="evidence" value="ECO:0007669"/>
    <property type="project" value="UniProtKB-KW"/>
</dbReference>
<dbReference type="GO" id="GO:0004818">
    <property type="term" value="F:glutamate-tRNA ligase activity"/>
    <property type="evidence" value="ECO:0007669"/>
    <property type="project" value="TreeGrafter"/>
</dbReference>
<feature type="region of interest" description="Disordered" evidence="5">
    <location>
        <begin position="429"/>
        <end position="462"/>
    </location>
</feature>
<proteinExistence type="predicted"/>
<evidence type="ECO:0000313" key="6">
    <source>
        <dbReference type="EMBL" id="NYE48313.1"/>
    </source>
</evidence>
<keyword evidence="1" id="KW-0436">Ligase</keyword>
<protein>
    <recommendedName>
        <fullName evidence="8">Glutamyl-tRNA synthetase</fullName>
    </recommendedName>
</protein>
<dbReference type="SUPFAM" id="SSF52374">
    <property type="entry name" value="Nucleotidylyl transferase"/>
    <property type="match status" value="1"/>
</dbReference>
<dbReference type="Proteomes" id="UP000589036">
    <property type="component" value="Unassembled WGS sequence"/>
</dbReference>
<dbReference type="InterPro" id="IPR049940">
    <property type="entry name" value="GluQ/Sye"/>
</dbReference>
<keyword evidence="4" id="KW-0030">Aminoacyl-tRNA synthetase</keyword>